<organism evidence="1 2">
    <name type="scientific">Acinetobacter terrae</name>
    <dbReference type="NCBI Taxonomy" id="2731247"/>
    <lineage>
        <taxon>Bacteria</taxon>
        <taxon>Pseudomonadati</taxon>
        <taxon>Pseudomonadota</taxon>
        <taxon>Gammaproteobacteria</taxon>
        <taxon>Moraxellales</taxon>
        <taxon>Moraxellaceae</taxon>
        <taxon>Acinetobacter</taxon>
        <taxon>Acinetobacter Taxon 24</taxon>
    </lineage>
</organism>
<proteinExistence type="predicted"/>
<reference evidence="1 2" key="1">
    <citation type="submission" date="2019-02" db="EMBL/GenBank/DDBJ databases">
        <title>High diversity of culturable Acinetobacter species in natural soil and water ecosystems.</title>
        <authorList>
            <person name="Radolfova-Krizova L."/>
            <person name="Nemec A."/>
        </authorList>
    </citation>
    <scope>NUCLEOTIDE SEQUENCE [LARGE SCALE GENOMIC DNA]</scope>
    <source>
        <strain evidence="1 2">ANC 4281</strain>
    </source>
</reference>
<dbReference type="InterPro" id="IPR023198">
    <property type="entry name" value="PGP-like_dom2"/>
</dbReference>
<dbReference type="GO" id="GO:0016787">
    <property type="term" value="F:hydrolase activity"/>
    <property type="evidence" value="ECO:0007669"/>
    <property type="project" value="UniProtKB-KW"/>
</dbReference>
<dbReference type="EMBL" id="SJOA01000047">
    <property type="protein sequence ID" value="TCB53265.1"/>
    <property type="molecule type" value="Genomic_DNA"/>
</dbReference>
<dbReference type="SFLD" id="SFLDS00003">
    <property type="entry name" value="Haloacid_Dehalogenase"/>
    <property type="match status" value="1"/>
</dbReference>
<dbReference type="Gene3D" id="1.10.150.240">
    <property type="entry name" value="Putative phosphatase, domain 2"/>
    <property type="match status" value="1"/>
</dbReference>
<dbReference type="RefSeq" id="WP_131272275.1">
    <property type="nucleotide sequence ID" value="NZ_SJOA01000047.1"/>
</dbReference>
<dbReference type="OrthoDB" id="148966at2"/>
<dbReference type="InterPro" id="IPR041492">
    <property type="entry name" value="HAD_2"/>
</dbReference>
<dbReference type="Pfam" id="PF13419">
    <property type="entry name" value="HAD_2"/>
    <property type="match status" value="1"/>
</dbReference>
<dbReference type="Proteomes" id="UP000291380">
    <property type="component" value="Unassembled WGS sequence"/>
</dbReference>
<dbReference type="InterPro" id="IPR023214">
    <property type="entry name" value="HAD_sf"/>
</dbReference>
<dbReference type="PANTHER" id="PTHR47478">
    <property type="match status" value="1"/>
</dbReference>
<keyword evidence="1" id="KW-0378">Hydrolase</keyword>
<protein>
    <submittedName>
        <fullName evidence="1">HAD family hydrolase</fullName>
    </submittedName>
</protein>
<dbReference type="InterPro" id="IPR036412">
    <property type="entry name" value="HAD-like_sf"/>
</dbReference>
<accession>A0A4R0ECJ0</accession>
<dbReference type="NCBIfam" id="TIGR01549">
    <property type="entry name" value="HAD-SF-IA-v1"/>
    <property type="match status" value="1"/>
</dbReference>
<dbReference type="InterPro" id="IPR006439">
    <property type="entry name" value="HAD-SF_hydro_IA"/>
</dbReference>
<gene>
    <name evidence="1" type="ORF">E0H85_16865</name>
</gene>
<dbReference type="PANTHER" id="PTHR47478:SF1">
    <property type="entry name" value="PYRIMIDINE 5'-NUCLEOTIDASE YJJG"/>
    <property type="match status" value="1"/>
</dbReference>
<name>A0A4R0ECJ0_9GAMM</name>
<sequence length="232" mass="27408">MKKHLLFDLDDTLCNYTEAEINAKKLINKYLNKIGIKDTELFWKHYRNTNQILFNEFLQKKITKDEYRYLRFSKILSSFGAFKENTPYILNDILTRETNENIYLFQDVINCLDKLSRIYNLFIVTNGPCETQALKIDRLGIRKYFSEIFISEEIGYSKPDPRLFEYITETFDMKKEEVVMIGDSINHDILGAKNSNIDSILIDRFDKNSNFIGMKIIDLTNLNKILDSFIVE</sequence>
<dbReference type="Gene3D" id="3.40.50.1000">
    <property type="entry name" value="HAD superfamily/HAD-like"/>
    <property type="match status" value="1"/>
</dbReference>
<dbReference type="InterPro" id="IPR052550">
    <property type="entry name" value="Pyrimidine_5'-ntase_YjjG"/>
</dbReference>
<dbReference type="SUPFAM" id="SSF56784">
    <property type="entry name" value="HAD-like"/>
    <property type="match status" value="1"/>
</dbReference>
<comment type="caution">
    <text evidence="1">The sequence shown here is derived from an EMBL/GenBank/DDBJ whole genome shotgun (WGS) entry which is preliminary data.</text>
</comment>
<dbReference type="AlphaFoldDB" id="A0A4R0ECJ0"/>
<evidence type="ECO:0000313" key="1">
    <source>
        <dbReference type="EMBL" id="TCB53265.1"/>
    </source>
</evidence>
<evidence type="ECO:0000313" key="2">
    <source>
        <dbReference type="Proteomes" id="UP000291380"/>
    </source>
</evidence>
<dbReference type="SFLD" id="SFLDG01129">
    <property type="entry name" value="C1.5:_HAD__Beta-PGM__Phosphata"/>
    <property type="match status" value="1"/>
</dbReference>